<keyword evidence="2" id="KW-0732">Signal</keyword>
<gene>
    <name evidence="3" type="ORF">HICCMSTLAB_LOCUS4522</name>
</gene>
<accession>A0A8J2MIF1</accession>
<feature type="chain" id="PRO_5035248897" evidence="2">
    <location>
        <begin position="23"/>
        <end position="345"/>
    </location>
</feature>
<evidence type="ECO:0000313" key="4">
    <source>
        <dbReference type="Proteomes" id="UP000786811"/>
    </source>
</evidence>
<evidence type="ECO:0000313" key="3">
    <source>
        <dbReference type="EMBL" id="CAG5087473.1"/>
    </source>
</evidence>
<dbReference type="AlphaFoldDB" id="A0A8J2MIF1"/>
<keyword evidence="1" id="KW-0812">Transmembrane</keyword>
<evidence type="ECO:0000256" key="2">
    <source>
        <dbReference type="SAM" id="SignalP"/>
    </source>
</evidence>
<comment type="caution">
    <text evidence="3">The sequence shown here is derived from an EMBL/GenBank/DDBJ whole genome shotgun (WGS) entry which is preliminary data.</text>
</comment>
<dbReference type="OrthoDB" id="7696625at2759"/>
<evidence type="ECO:0000256" key="1">
    <source>
        <dbReference type="SAM" id="Phobius"/>
    </source>
</evidence>
<dbReference type="EMBL" id="CAJNRD030001119">
    <property type="protein sequence ID" value="CAG5087473.1"/>
    <property type="molecule type" value="Genomic_DNA"/>
</dbReference>
<protein>
    <submittedName>
        <fullName evidence="3">Uncharacterized protein</fullName>
    </submittedName>
</protein>
<keyword evidence="4" id="KW-1185">Reference proteome</keyword>
<keyword evidence="1" id="KW-0472">Membrane</keyword>
<feature type="transmembrane region" description="Helical" evidence="1">
    <location>
        <begin position="117"/>
        <end position="139"/>
    </location>
</feature>
<organism evidence="3 4">
    <name type="scientific">Cotesia congregata</name>
    <name type="common">Parasitoid wasp</name>
    <name type="synonym">Apanteles congregatus</name>
    <dbReference type="NCBI Taxonomy" id="51543"/>
    <lineage>
        <taxon>Eukaryota</taxon>
        <taxon>Metazoa</taxon>
        <taxon>Ecdysozoa</taxon>
        <taxon>Arthropoda</taxon>
        <taxon>Hexapoda</taxon>
        <taxon>Insecta</taxon>
        <taxon>Pterygota</taxon>
        <taxon>Neoptera</taxon>
        <taxon>Endopterygota</taxon>
        <taxon>Hymenoptera</taxon>
        <taxon>Apocrita</taxon>
        <taxon>Ichneumonoidea</taxon>
        <taxon>Braconidae</taxon>
        <taxon>Microgastrinae</taxon>
        <taxon>Cotesia</taxon>
    </lineage>
</organism>
<feature type="signal peptide" evidence="2">
    <location>
        <begin position="1"/>
        <end position="22"/>
    </location>
</feature>
<sequence length="345" mass="37414">MDTIKKLVFIILLSYFAKKAIAAVPSAPQKNLTDEFIKNLRNSFPDLQKKLNTQSTPTLTGGSTNDGAAGALAAGVLAKALGSTKGGTPKADDIPELIIEFLVKALIAGLKGLLTPIAILLIIILKVVEVLLNVVLWIVEALLKTLLTELGLGELGTSLVSTLNQVKDLVDTLLDTVEDLLEELSYIKEIEKTTGTRVKRAIKDSALDYAGRGSKKVGSTVYNHVLEPVISPFEPILLPFKMIFKLFRPMLKPIFNFLNDKLFTDTIDTVDPASRRRRDTAQFALRQIWKGAKGGAKVGKFAGSTAISTATLPVTLPVKTALLPVKVGTFPIKKILGKLWKKFKG</sequence>
<name>A0A8J2MIF1_COTCN</name>
<dbReference type="Proteomes" id="UP000786811">
    <property type="component" value="Unassembled WGS sequence"/>
</dbReference>
<reference evidence="3" key="1">
    <citation type="submission" date="2021-04" db="EMBL/GenBank/DDBJ databases">
        <authorList>
            <person name="Chebbi M.A.C M."/>
        </authorList>
    </citation>
    <scope>NUCLEOTIDE SEQUENCE</scope>
</reference>
<keyword evidence="1" id="KW-1133">Transmembrane helix</keyword>
<proteinExistence type="predicted"/>